<evidence type="ECO:0000313" key="3">
    <source>
        <dbReference type="Proteomes" id="UP000595140"/>
    </source>
</evidence>
<feature type="compositionally biased region" description="Basic and acidic residues" evidence="1">
    <location>
        <begin position="66"/>
        <end position="75"/>
    </location>
</feature>
<protein>
    <submittedName>
        <fullName evidence="2">Uncharacterized protein</fullName>
    </submittedName>
</protein>
<dbReference type="AlphaFoldDB" id="A0A484LMM0"/>
<dbReference type="Proteomes" id="UP000595140">
    <property type="component" value="Unassembled WGS sequence"/>
</dbReference>
<sequence>MLENQIASQASTSQSKATGKLPAHSENPKDHVNAIITRSGKQTKDPQPASYPDASKEDDILEEVEEIPREATRKDPKSKKGLQQFTPPLPFPQRVRKSNEENEVEECEAISPQEVLSVTWNDLNRSKDPEIEDMVKM</sequence>
<reference evidence="2 3" key="1">
    <citation type="submission" date="2018-04" db="EMBL/GenBank/DDBJ databases">
        <authorList>
            <person name="Vogel A."/>
        </authorList>
    </citation>
    <scope>NUCLEOTIDE SEQUENCE [LARGE SCALE GENOMIC DNA]</scope>
</reference>
<evidence type="ECO:0000313" key="2">
    <source>
        <dbReference type="EMBL" id="VFQ77248.1"/>
    </source>
</evidence>
<evidence type="ECO:0000256" key="1">
    <source>
        <dbReference type="SAM" id="MobiDB-lite"/>
    </source>
</evidence>
<feature type="compositionally biased region" description="Low complexity" evidence="1">
    <location>
        <begin position="7"/>
        <end position="18"/>
    </location>
</feature>
<proteinExistence type="predicted"/>
<keyword evidence="3" id="KW-1185">Reference proteome</keyword>
<gene>
    <name evidence="2" type="ORF">CCAM_LOCUS19024</name>
</gene>
<dbReference type="EMBL" id="OOIL02001646">
    <property type="protein sequence ID" value="VFQ77248.1"/>
    <property type="molecule type" value="Genomic_DNA"/>
</dbReference>
<name>A0A484LMM0_9ASTE</name>
<accession>A0A484LMM0</accession>
<organism evidence="2 3">
    <name type="scientific">Cuscuta campestris</name>
    <dbReference type="NCBI Taxonomy" id="132261"/>
    <lineage>
        <taxon>Eukaryota</taxon>
        <taxon>Viridiplantae</taxon>
        <taxon>Streptophyta</taxon>
        <taxon>Embryophyta</taxon>
        <taxon>Tracheophyta</taxon>
        <taxon>Spermatophyta</taxon>
        <taxon>Magnoliopsida</taxon>
        <taxon>eudicotyledons</taxon>
        <taxon>Gunneridae</taxon>
        <taxon>Pentapetalae</taxon>
        <taxon>asterids</taxon>
        <taxon>lamiids</taxon>
        <taxon>Solanales</taxon>
        <taxon>Convolvulaceae</taxon>
        <taxon>Cuscuteae</taxon>
        <taxon>Cuscuta</taxon>
        <taxon>Cuscuta subgen. Grammica</taxon>
        <taxon>Cuscuta sect. Cleistogrammica</taxon>
    </lineage>
</organism>
<feature type="region of interest" description="Disordered" evidence="1">
    <location>
        <begin position="1"/>
        <end position="109"/>
    </location>
</feature>